<evidence type="ECO:0000313" key="2">
    <source>
        <dbReference type="EMBL" id="GAA0466200.1"/>
    </source>
</evidence>
<dbReference type="EMBL" id="BAAABY010000023">
    <property type="protein sequence ID" value="GAA0466200.1"/>
    <property type="molecule type" value="Genomic_DNA"/>
</dbReference>
<dbReference type="InterPro" id="IPR037401">
    <property type="entry name" value="SnoaL-like"/>
</dbReference>
<evidence type="ECO:0000259" key="1">
    <source>
        <dbReference type="Pfam" id="PF12680"/>
    </source>
</evidence>
<feature type="domain" description="SnoaL-like" evidence="1">
    <location>
        <begin position="29"/>
        <end position="127"/>
    </location>
</feature>
<dbReference type="Proteomes" id="UP001500909">
    <property type="component" value="Unassembled WGS sequence"/>
</dbReference>
<dbReference type="Gene3D" id="3.10.450.50">
    <property type="match status" value="1"/>
</dbReference>
<name>A0ABN1A2U2_9ACTN</name>
<dbReference type="InterPro" id="IPR009959">
    <property type="entry name" value="Cyclase_SnoaL-like"/>
</dbReference>
<gene>
    <name evidence="2" type="ORF">GCM10010361_32910</name>
</gene>
<dbReference type="InterPro" id="IPR032710">
    <property type="entry name" value="NTF2-like_dom_sf"/>
</dbReference>
<sequence length="151" mass="16840">MTGTAVIAGYAPVMSDSADAISQRNAEVVRRYLRVFETQDVDELAELVAEDVLVHGAGQNVQGRRYPEAAVLTPGLSNCRVRVDDLFAAEDRVTVAFTLTYHHDRTGRDLTMTGVKSYRLREGRIVEFWGETDLYGLLRQAGLIPERIPPF</sequence>
<accession>A0ABN1A2U2</accession>
<keyword evidence="3" id="KW-1185">Reference proteome</keyword>
<dbReference type="Pfam" id="PF12680">
    <property type="entry name" value="SnoaL_2"/>
    <property type="match status" value="1"/>
</dbReference>
<reference evidence="2 3" key="1">
    <citation type="journal article" date="2019" name="Int. J. Syst. Evol. Microbiol.">
        <title>The Global Catalogue of Microorganisms (GCM) 10K type strain sequencing project: providing services to taxonomists for standard genome sequencing and annotation.</title>
        <authorList>
            <consortium name="The Broad Institute Genomics Platform"/>
            <consortium name="The Broad Institute Genome Sequencing Center for Infectious Disease"/>
            <person name="Wu L."/>
            <person name="Ma J."/>
        </authorList>
    </citation>
    <scope>NUCLEOTIDE SEQUENCE [LARGE SCALE GENOMIC DNA]</scope>
    <source>
        <strain evidence="2 3">JCM 4805</strain>
    </source>
</reference>
<dbReference type="PANTHER" id="PTHR38436">
    <property type="entry name" value="POLYKETIDE CYCLASE SNOAL-LIKE DOMAIN"/>
    <property type="match status" value="1"/>
</dbReference>
<protein>
    <submittedName>
        <fullName evidence="2">Nuclear transport factor 2 family protein</fullName>
    </submittedName>
</protein>
<comment type="caution">
    <text evidence="2">The sequence shown here is derived from an EMBL/GenBank/DDBJ whole genome shotgun (WGS) entry which is preliminary data.</text>
</comment>
<evidence type="ECO:0000313" key="3">
    <source>
        <dbReference type="Proteomes" id="UP001500909"/>
    </source>
</evidence>
<proteinExistence type="predicted"/>
<dbReference type="PANTHER" id="PTHR38436:SF1">
    <property type="entry name" value="ESTER CYCLASE"/>
    <property type="match status" value="1"/>
</dbReference>
<dbReference type="SUPFAM" id="SSF54427">
    <property type="entry name" value="NTF2-like"/>
    <property type="match status" value="1"/>
</dbReference>
<organism evidence="2 3">
    <name type="scientific">Streptomyces olivaceiscleroticus</name>
    <dbReference type="NCBI Taxonomy" id="68245"/>
    <lineage>
        <taxon>Bacteria</taxon>
        <taxon>Bacillati</taxon>
        <taxon>Actinomycetota</taxon>
        <taxon>Actinomycetes</taxon>
        <taxon>Kitasatosporales</taxon>
        <taxon>Streptomycetaceae</taxon>
        <taxon>Streptomyces</taxon>
    </lineage>
</organism>